<dbReference type="GO" id="GO:0005634">
    <property type="term" value="C:nucleus"/>
    <property type="evidence" value="ECO:0007669"/>
    <property type="project" value="UniProtKB-SubCell"/>
</dbReference>
<dbReference type="PANTHER" id="PTHR48019">
    <property type="entry name" value="SERUM RESPONSE FACTOR HOMOLOG"/>
    <property type="match status" value="1"/>
</dbReference>
<evidence type="ECO:0000256" key="4">
    <source>
        <dbReference type="ARBA" id="ARBA00023163"/>
    </source>
</evidence>
<dbReference type="CDD" id="cd00265">
    <property type="entry name" value="MADS_MEF2_like"/>
    <property type="match status" value="1"/>
</dbReference>
<dbReference type="InterPro" id="IPR002100">
    <property type="entry name" value="TF_MADSbox"/>
</dbReference>
<dbReference type="GO" id="GO:0046983">
    <property type="term" value="F:protein dimerization activity"/>
    <property type="evidence" value="ECO:0007669"/>
    <property type="project" value="InterPro"/>
</dbReference>
<evidence type="ECO:0000256" key="2">
    <source>
        <dbReference type="ARBA" id="ARBA00023015"/>
    </source>
</evidence>
<dbReference type="GO" id="GO:0045944">
    <property type="term" value="P:positive regulation of transcription by RNA polymerase II"/>
    <property type="evidence" value="ECO:0007669"/>
    <property type="project" value="InterPro"/>
</dbReference>
<protein>
    <submittedName>
        <fullName evidence="9">DAL19 protein</fullName>
    </submittedName>
</protein>
<dbReference type="InterPro" id="IPR050142">
    <property type="entry name" value="MADS-box/MEF2_TF"/>
</dbReference>
<accession>S5MJZ5</accession>
<keyword evidence="2" id="KW-0805">Transcription regulation</keyword>
<proteinExistence type="evidence at transcript level"/>
<reference evidence="9" key="1">
    <citation type="journal article" date="2013" name="New Phytol.">
        <title>Molecular control of normal and acrocona mutant seed cone development in Norway spruce (Picea abies) and the evolution of conifer ovule-bearing organs.</title>
        <authorList>
            <person name="Carlsbecker A."/>
            <person name="Sundstrom J.F."/>
            <person name="Englund M."/>
            <person name="Uddenberg D."/>
            <person name="Izquierdo L."/>
            <person name="Kvarnheden A."/>
            <person name="Vergara-Silva F."/>
            <person name="Engstrom P."/>
        </authorList>
    </citation>
    <scope>NUCLEOTIDE SEQUENCE</scope>
</reference>
<evidence type="ECO:0000259" key="7">
    <source>
        <dbReference type="PROSITE" id="PS50066"/>
    </source>
</evidence>
<dbReference type="InterPro" id="IPR002487">
    <property type="entry name" value="TF_Kbox"/>
</dbReference>
<gene>
    <name evidence="9" type="primary">DAL19</name>
</gene>
<dbReference type="PROSITE" id="PS50066">
    <property type="entry name" value="MADS_BOX_2"/>
    <property type="match status" value="1"/>
</dbReference>
<keyword evidence="4" id="KW-0804">Transcription</keyword>
<feature type="domain" description="K-box" evidence="8">
    <location>
        <begin position="87"/>
        <end position="191"/>
    </location>
</feature>
<dbReference type="SMART" id="SM00432">
    <property type="entry name" value="MADS"/>
    <property type="match status" value="1"/>
</dbReference>
<dbReference type="Pfam" id="PF01486">
    <property type="entry name" value="K-box"/>
    <property type="match status" value="1"/>
</dbReference>
<dbReference type="FunFam" id="3.40.1810.10:FF:000003">
    <property type="entry name" value="MADS-box transcription factor MADS-MC"/>
    <property type="match status" value="1"/>
</dbReference>
<organism evidence="9">
    <name type="scientific">Picea abies</name>
    <name type="common">Norway spruce</name>
    <name type="synonym">Picea excelsa</name>
    <dbReference type="NCBI Taxonomy" id="3329"/>
    <lineage>
        <taxon>Eukaryota</taxon>
        <taxon>Viridiplantae</taxon>
        <taxon>Streptophyta</taxon>
        <taxon>Embryophyta</taxon>
        <taxon>Tracheophyta</taxon>
        <taxon>Spermatophyta</taxon>
        <taxon>Pinopsida</taxon>
        <taxon>Pinidae</taxon>
        <taxon>Conifers I</taxon>
        <taxon>Pinales</taxon>
        <taxon>Pinaceae</taxon>
        <taxon>Picea</taxon>
    </lineage>
</organism>
<dbReference type="InterPro" id="IPR036879">
    <property type="entry name" value="TF_MADSbox_sf"/>
</dbReference>
<evidence type="ECO:0000256" key="1">
    <source>
        <dbReference type="ARBA" id="ARBA00004123"/>
    </source>
</evidence>
<evidence type="ECO:0000259" key="8">
    <source>
        <dbReference type="PROSITE" id="PS51297"/>
    </source>
</evidence>
<feature type="coiled-coil region" evidence="6">
    <location>
        <begin position="80"/>
        <end position="114"/>
    </location>
</feature>
<name>S5MJZ5_PICAB</name>
<keyword evidence="6" id="KW-0175">Coiled coil</keyword>
<dbReference type="InterPro" id="IPR033896">
    <property type="entry name" value="MEF2-like_N"/>
</dbReference>
<dbReference type="GO" id="GO:0000977">
    <property type="term" value="F:RNA polymerase II transcription regulatory region sequence-specific DNA binding"/>
    <property type="evidence" value="ECO:0007669"/>
    <property type="project" value="InterPro"/>
</dbReference>
<keyword evidence="3" id="KW-0238">DNA-binding</keyword>
<dbReference type="AlphaFoldDB" id="S5MJZ5"/>
<comment type="subcellular location">
    <subcellularLocation>
        <location evidence="1">Nucleus</location>
    </subcellularLocation>
</comment>
<dbReference type="PROSITE" id="PS00350">
    <property type="entry name" value="MADS_BOX_1"/>
    <property type="match status" value="1"/>
</dbReference>
<dbReference type="PROSITE" id="PS51297">
    <property type="entry name" value="K_BOX"/>
    <property type="match status" value="1"/>
</dbReference>
<dbReference type="GO" id="GO:0003700">
    <property type="term" value="F:DNA-binding transcription factor activity"/>
    <property type="evidence" value="ECO:0007669"/>
    <property type="project" value="InterPro"/>
</dbReference>
<evidence type="ECO:0000256" key="5">
    <source>
        <dbReference type="ARBA" id="ARBA00023242"/>
    </source>
</evidence>
<dbReference type="PRINTS" id="PR00404">
    <property type="entry name" value="MADSDOMAIN"/>
</dbReference>
<evidence type="ECO:0000256" key="3">
    <source>
        <dbReference type="ARBA" id="ARBA00023125"/>
    </source>
</evidence>
<feature type="domain" description="MADS-box" evidence="7">
    <location>
        <begin position="1"/>
        <end position="61"/>
    </location>
</feature>
<dbReference type="Gene3D" id="3.40.1810.10">
    <property type="entry name" value="Transcription factor, MADS-box"/>
    <property type="match status" value="1"/>
</dbReference>
<evidence type="ECO:0000313" key="9">
    <source>
        <dbReference type="EMBL" id="AGR53805.1"/>
    </source>
</evidence>
<dbReference type="Pfam" id="PF00319">
    <property type="entry name" value="SRF-TF"/>
    <property type="match status" value="1"/>
</dbReference>
<dbReference type="EMBL" id="KC347015">
    <property type="protein sequence ID" value="AGR53805.1"/>
    <property type="molecule type" value="mRNA"/>
</dbReference>
<keyword evidence="5" id="KW-0539">Nucleus</keyword>
<sequence length="192" mass="22332">MVRGKTQMKRIENSTSRQVTFSKRRNGLLKKAYELSVLCDAEVALIVFAPRGKLYEFANPSMQKMLERYQKYSQESDIDNTTKEQDYQHLKREIANMEERIRILESTQRKMMGEDLASCSVKELNQLESQVERGLNHIRARKTKVLVDEIEQLKRKCAEYVDGPVLTSPVLQLGNIQRIEVETQLVMRPPNV</sequence>
<dbReference type="SUPFAM" id="SSF55455">
    <property type="entry name" value="SRF-like"/>
    <property type="match status" value="1"/>
</dbReference>
<evidence type="ECO:0000256" key="6">
    <source>
        <dbReference type="SAM" id="Coils"/>
    </source>
</evidence>